<dbReference type="EMBL" id="CP116942">
    <property type="protein sequence ID" value="WCO67308.1"/>
    <property type="molecule type" value="Genomic_DNA"/>
</dbReference>
<proteinExistence type="predicted"/>
<protein>
    <submittedName>
        <fullName evidence="1">Uncharacterized protein</fullName>
    </submittedName>
</protein>
<dbReference type="KEGG" id="ima:PO878_01055"/>
<accession>A0AAE9YA11</accession>
<name>A0AAE9YA11_9ACTN</name>
<gene>
    <name evidence="1" type="ORF">PO878_01055</name>
</gene>
<dbReference type="AlphaFoldDB" id="A0AAE9YA11"/>
<evidence type="ECO:0000313" key="1">
    <source>
        <dbReference type="EMBL" id="WCO67308.1"/>
    </source>
</evidence>
<reference evidence="1" key="1">
    <citation type="submission" date="2023-01" db="EMBL/GenBank/DDBJ databases">
        <title>The diversity of Class Acidimicrobiia in South China Sea sediment environments and the proposal of Iamia marina sp. nov., a novel species of the genus Iamia.</title>
        <authorList>
            <person name="He Y."/>
            <person name="Tian X."/>
        </authorList>
    </citation>
    <scope>NUCLEOTIDE SEQUENCE</scope>
    <source>
        <strain evidence="1">DSM 19957</strain>
    </source>
</reference>
<dbReference type="Proteomes" id="UP001216390">
    <property type="component" value="Chromosome"/>
</dbReference>
<evidence type="ECO:0000313" key="2">
    <source>
        <dbReference type="Proteomes" id="UP001216390"/>
    </source>
</evidence>
<sequence>MAPEKRSSRSRRLDPQGRRALFEMPVDAARDTIRSGEAKEGKDALYSTGPRQAGSVVVECSGCGVRTRISLTDVAMRLATISAWVPGRRHGHWLRCPACEHRRWCSIGWSD</sequence>
<dbReference type="RefSeq" id="WP_272736830.1">
    <property type="nucleotide sequence ID" value="NZ_CP116942.1"/>
</dbReference>
<keyword evidence="2" id="KW-1185">Reference proteome</keyword>
<organism evidence="1 2">
    <name type="scientific">Iamia majanohamensis</name>
    <dbReference type="NCBI Taxonomy" id="467976"/>
    <lineage>
        <taxon>Bacteria</taxon>
        <taxon>Bacillati</taxon>
        <taxon>Actinomycetota</taxon>
        <taxon>Acidimicrobiia</taxon>
        <taxon>Acidimicrobiales</taxon>
        <taxon>Iamiaceae</taxon>
        <taxon>Iamia</taxon>
    </lineage>
</organism>